<accession>A0AAD1R1J6</accession>
<sequence length="74" mass="8074">MAPDLVCPPHTAGPSVRAPDCSTVNPWTDDLNESDSPRGEQASAHKRYWRGEGPKPGARTDYTAEKRLTPIRSA</sequence>
<dbReference type="AlphaFoldDB" id="A0AAD1R1J6"/>
<gene>
    <name evidence="2" type="ORF">PECUL_23A039782</name>
</gene>
<dbReference type="Proteomes" id="UP001295444">
    <property type="component" value="Chromosome 01"/>
</dbReference>
<reference evidence="2" key="1">
    <citation type="submission" date="2022-03" db="EMBL/GenBank/DDBJ databases">
        <authorList>
            <person name="Alioto T."/>
            <person name="Alioto T."/>
            <person name="Gomez Garrido J."/>
        </authorList>
    </citation>
    <scope>NUCLEOTIDE SEQUENCE</scope>
</reference>
<evidence type="ECO:0000313" key="2">
    <source>
        <dbReference type="EMBL" id="CAH2222050.1"/>
    </source>
</evidence>
<protein>
    <submittedName>
        <fullName evidence="2">Uncharacterized protein</fullName>
    </submittedName>
</protein>
<feature type="region of interest" description="Disordered" evidence="1">
    <location>
        <begin position="1"/>
        <end position="74"/>
    </location>
</feature>
<dbReference type="EMBL" id="OW240912">
    <property type="protein sequence ID" value="CAH2222050.1"/>
    <property type="molecule type" value="Genomic_DNA"/>
</dbReference>
<keyword evidence="3" id="KW-1185">Reference proteome</keyword>
<evidence type="ECO:0000313" key="3">
    <source>
        <dbReference type="Proteomes" id="UP001295444"/>
    </source>
</evidence>
<name>A0AAD1R1J6_PELCU</name>
<proteinExistence type="predicted"/>
<organism evidence="2 3">
    <name type="scientific">Pelobates cultripes</name>
    <name type="common">Western spadefoot toad</name>
    <dbReference type="NCBI Taxonomy" id="61616"/>
    <lineage>
        <taxon>Eukaryota</taxon>
        <taxon>Metazoa</taxon>
        <taxon>Chordata</taxon>
        <taxon>Craniata</taxon>
        <taxon>Vertebrata</taxon>
        <taxon>Euteleostomi</taxon>
        <taxon>Amphibia</taxon>
        <taxon>Batrachia</taxon>
        <taxon>Anura</taxon>
        <taxon>Pelobatoidea</taxon>
        <taxon>Pelobatidae</taxon>
        <taxon>Pelobates</taxon>
    </lineage>
</organism>
<evidence type="ECO:0000256" key="1">
    <source>
        <dbReference type="SAM" id="MobiDB-lite"/>
    </source>
</evidence>